<reference evidence="2" key="1">
    <citation type="submission" date="2021-03" db="EMBL/GenBank/DDBJ databases">
        <authorList>
            <person name="Tagirdzhanova G."/>
        </authorList>
    </citation>
    <scope>NUCLEOTIDE SEQUENCE</scope>
</reference>
<gene>
    <name evidence="2" type="ORF">GOMPHAMPRED_004721</name>
</gene>
<evidence type="ECO:0000256" key="1">
    <source>
        <dbReference type="SAM" id="MobiDB-lite"/>
    </source>
</evidence>
<dbReference type="EMBL" id="CAJPDQ010000003">
    <property type="protein sequence ID" value="CAF9906467.1"/>
    <property type="molecule type" value="Genomic_DNA"/>
</dbReference>
<sequence length="196" mass="20764">MAVVHFFRTSEWVFLHSHPNNYLRSPPLQSPAQSPPQFVPGERIQKGQVLQRLPPEIVYKTTYELTERAYNLPVNTLSRGNSPPASSPSTSPISSAQAGGPEDSSSPRVASLPRSSGEENPPHTPSTELSPANPIQVVPHGAGSPSNLSDPRGASLATSEHSLPRAAEAPESRAVNEKGKEIVVSCEGVDGATMCG</sequence>
<proteinExistence type="predicted"/>
<name>A0A8H3ELW1_9LECA</name>
<evidence type="ECO:0000313" key="3">
    <source>
        <dbReference type="Proteomes" id="UP000664169"/>
    </source>
</evidence>
<keyword evidence="3" id="KW-1185">Reference proteome</keyword>
<protein>
    <submittedName>
        <fullName evidence="2">Uncharacterized protein</fullName>
    </submittedName>
</protein>
<organism evidence="2 3">
    <name type="scientific">Gomphillus americanus</name>
    <dbReference type="NCBI Taxonomy" id="1940652"/>
    <lineage>
        <taxon>Eukaryota</taxon>
        <taxon>Fungi</taxon>
        <taxon>Dikarya</taxon>
        <taxon>Ascomycota</taxon>
        <taxon>Pezizomycotina</taxon>
        <taxon>Lecanoromycetes</taxon>
        <taxon>OSLEUM clade</taxon>
        <taxon>Ostropomycetidae</taxon>
        <taxon>Ostropales</taxon>
        <taxon>Graphidaceae</taxon>
        <taxon>Gomphilloideae</taxon>
        <taxon>Gomphillus</taxon>
    </lineage>
</organism>
<dbReference type="Proteomes" id="UP000664169">
    <property type="component" value="Unassembled WGS sequence"/>
</dbReference>
<comment type="caution">
    <text evidence="2">The sequence shown here is derived from an EMBL/GenBank/DDBJ whole genome shotgun (WGS) entry which is preliminary data.</text>
</comment>
<dbReference type="AlphaFoldDB" id="A0A8H3ELW1"/>
<feature type="compositionally biased region" description="Low complexity" evidence="1">
    <location>
        <begin position="82"/>
        <end position="95"/>
    </location>
</feature>
<evidence type="ECO:0000313" key="2">
    <source>
        <dbReference type="EMBL" id="CAF9906467.1"/>
    </source>
</evidence>
<feature type="region of interest" description="Disordered" evidence="1">
    <location>
        <begin position="75"/>
        <end position="176"/>
    </location>
</feature>
<accession>A0A8H3ELW1</accession>